<dbReference type="RefSeq" id="WP_134828701.1">
    <property type="nucleotide sequence ID" value="NZ_SPDQ01000029.1"/>
</dbReference>
<evidence type="ECO:0000313" key="1">
    <source>
        <dbReference type="EMBL" id="TFH76247.1"/>
    </source>
</evidence>
<name>A0A4Y8V8A1_9PSED</name>
<dbReference type="OrthoDB" id="6985391at2"/>
<proteinExistence type="predicted"/>
<organism evidence="1 2">
    <name type="scientific">Pseudomonas kribbensis</name>
    <dbReference type="NCBI Taxonomy" id="1628086"/>
    <lineage>
        <taxon>Bacteria</taxon>
        <taxon>Pseudomonadati</taxon>
        <taxon>Pseudomonadota</taxon>
        <taxon>Gammaproteobacteria</taxon>
        <taxon>Pseudomonadales</taxon>
        <taxon>Pseudomonadaceae</taxon>
        <taxon>Pseudomonas</taxon>
    </lineage>
</organism>
<accession>A0A4Y8V8A1</accession>
<dbReference type="EMBL" id="SPDQ01000029">
    <property type="protein sequence ID" value="TFH76247.1"/>
    <property type="molecule type" value="Genomic_DNA"/>
</dbReference>
<dbReference type="InterPro" id="IPR012340">
    <property type="entry name" value="NA-bd_OB-fold"/>
</dbReference>
<dbReference type="Gene3D" id="2.40.50.140">
    <property type="entry name" value="Nucleic acid-binding proteins"/>
    <property type="match status" value="1"/>
</dbReference>
<dbReference type="InterPro" id="IPR040905">
    <property type="entry name" value="SS_DBP_Pseudomonas"/>
</dbReference>
<gene>
    <name evidence="1" type="ORF">E4J90_29320</name>
</gene>
<sequence length="97" mass="10748">MSNAPAMVIRVEVTGIQRSGTAQKSGKPYTMFQGYCHLPNIPYPQKADFYAQGPTEVPQPGMYECDVIADVRDGRLVFEVDPRQGRRMTQVPKSTAA</sequence>
<dbReference type="Pfam" id="PF17878">
    <property type="entry name" value="ssDBP"/>
    <property type="match status" value="1"/>
</dbReference>
<evidence type="ECO:0000313" key="2">
    <source>
        <dbReference type="Proteomes" id="UP000297555"/>
    </source>
</evidence>
<reference evidence="1 2" key="1">
    <citation type="submission" date="2019-03" db="EMBL/GenBank/DDBJ databases">
        <title>Draft genome sequence of humic substances-degrading Pseudomonas kribbensis CHA-19 from forest soil.</title>
        <authorList>
            <person name="Kim D."/>
        </authorList>
    </citation>
    <scope>NUCLEOTIDE SEQUENCE [LARGE SCALE GENOMIC DNA]</scope>
    <source>
        <strain evidence="1 2">CHA-19</strain>
    </source>
</reference>
<dbReference type="AlphaFoldDB" id="A0A4Y8V8A1"/>
<dbReference type="SUPFAM" id="SSF50249">
    <property type="entry name" value="Nucleic acid-binding proteins"/>
    <property type="match status" value="1"/>
</dbReference>
<comment type="caution">
    <text evidence="1">The sequence shown here is derived from an EMBL/GenBank/DDBJ whole genome shotgun (WGS) entry which is preliminary data.</text>
</comment>
<dbReference type="Proteomes" id="UP000297555">
    <property type="component" value="Unassembled WGS sequence"/>
</dbReference>
<protein>
    <submittedName>
        <fullName evidence="1">Propanediol utilization protein</fullName>
    </submittedName>
</protein>